<feature type="transmembrane region" description="Helical" evidence="5">
    <location>
        <begin position="185"/>
        <end position="205"/>
    </location>
</feature>
<comment type="subcellular location">
    <subcellularLocation>
        <location evidence="5 6">Cell membrane</location>
        <topology evidence="5 6">Multi-pass membrane protein</topology>
    </subcellularLocation>
    <subcellularLocation>
        <location evidence="1">Membrane</location>
        <topology evidence="1">Multi-pass membrane protein</topology>
    </subcellularLocation>
</comment>
<dbReference type="Proteomes" id="UP000321827">
    <property type="component" value="Unassembled WGS sequence"/>
</dbReference>
<gene>
    <name evidence="7" type="primary">nqo8</name>
    <name evidence="5" type="synonym">nuoH</name>
    <name evidence="7" type="ORF">ODE01S_09360</name>
</gene>
<keyword evidence="2 5" id="KW-0812">Transmembrane</keyword>
<dbReference type="HAMAP" id="MF_01350">
    <property type="entry name" value="NDH1_NuoH"/>
    <property type="match status" value="1"/>
</dbReference>
<accession>A0A511RKN1</accession>
<evidence type="ECO:0000256" key="5">
    <source>
        <dbReference type="HAMAP-Rule" id="MF_01350"/>
    </source>
</evidence>
<feature type="transmembrane region" description="Helical" evidence="5">
    <location>
        <begin position="242"/>
        <end position="260"/>
    </location>
</feature>
<dbReference type="PROSITE" id="PS00668">
    <property type="entry name" value="COMPLEX1_ND1_2"/>
    <property type="match status" value="1"/>
</dbReference>
<evidence type="ECO:0000256" key="2">
    <source>
        <dbReference type="ARBA" id="ARBA00022692"/>
    </source>
</evidence>
<dbReference type="EC" id="7.1.1.-" evidence="5"/>
<dbReference type="GO" id="GO:0016655">
    <property type="term" value="F:oxidoreductase activity, acting on NAD(P)H, quinone or similar compound as acceptor"/>
    <property type="evidence" value="ECO:0007669"/>
    <property type="project" value="UniProtKB-UniRule"/>
</dbReference>
<evidence type="ECO:0000256" key="3">
    <source>
        <dbReference type="ARBA" id="ARBA00022989"/>
    </source>
</evidence>
<evidence type="ECO:0000256" key="6">
    <source>
        <dbReference type="RuleBase" id="RU000471"/>
    </source>
</evidence>
<keyword evidence="3 5" id="KW-1133">Transmembrane helix</keyword>
<keyword evidence="4 5" id="KW-0472">Membrane</keyword>
<dbReference type="GO" id="GO:0009060">
    <property type="term" value="P:aerobic respiration"/>
    <property type="evidence" value="ECO:0007669"/>
    <property type="project" value="TreeGrafter"/>
</dbReference>
<keyword evidence="5" id="KW-1278">Translocase</keyword>
<feature type="transmembrane region" description="Helical" evidence="5">
    <location>
        <begin position="6"/>
        <end position="26"/>
    </location>
</feature>
<dbReference type="AlphaFoldDB" id="A0A511RKN1"/>
<keyword evidence="5" id="KW-0874">Quinone</keyword>
<sequence length="330" mass="36665">MIYLIAAIKGLVLILLLLFAFAYLTWGMRRGLARFQVRLGPNRVGPLGLLQPIADAVKAIFKEDISVAKADRFVYWLAPVISFTFALAAFAVIPLGPEGSLFGLDPWVADLDVGILYIFAVAELAVYGIFLSGWASGSKYSLMGGLRSAAGLVGYELALGVALLGPVLVVGSLSLRDIVDWQGRYGWLIVWQFPAFIVYFIAALAEMGRTPFDFVEAEQELVGGFSTEYNSMKFVAFYMAELLHWITASALIPTLFLGGWHAPFGLPEVPILWLFVKWLVFIFLVMWIWASWFRTRYDVMIRFAWGVLFPVALAWFLATAYWVASKGGAV</sequence>
<keyword evidence="5 6" id="KW-0520">NAD</keyword>
<organism evidence="7 8">
    <name type="scientific">Oceanithermus desulfurans NBRC 100063</name>
    <dbReference type="NCBI Taxonomy" id="1227550"/>
    <lineage>
        <taxon>Bacteria</taxon>
        <taxon>Thermotogati</taxon>
        <taxon>Deinococcota</taxon>
        <taxon>Deinococci</taxon>
        <taxon>Thermales</taxon>
        <taxon>Thermaceae</taxon>
        <taxon>Oceanithermus</taxon>
    </lineage>
</organism>
<dbReference type="Pfam" id="PF00146">
    <property type="entry name" value="NADHdh"/>
    <property type="match status" value="1"/>
</dbReference>
<evidence type="ECO:0000256" key="4">
    <source>
        <dbReference type="ARBA" id="ARBA00023136"/>
    </source>
</evidence>
<feature type="transmembrane region" description="Helical" evidence="5">
    <location>
        <begin position="73"/>
        <end position="95"/>
    </location>
</feature>
<proteinExistence type="inferred from homology"/>
<name>A0A511RKN1_9DEIN</name>
<dbReference type="GO" id="GO:0003954">
    <property type="term" value="F:NADH dehydrogenase activity"/>
    <property type="evidence" value="ECO:0007669"/>
    <property type="project" value="TreeGrafter"/>
</dbReference>
<dbReference type="GO" id="GO:0005886">
    <property type="term" value="C:plasma membrane"/>
    <property type="evidence" value="ECO:0007669"/>
    <property type="project" value="UniProtKB-SubCell"/>
</dbReference>
<evidence type="ECO:0000313" key="7">
    <source>
        <dbReference type="EMBL" id="GEM89502.1"/>
    </source>
</evidence>
<feature type="transmembrane region" description="Helical" evidence="5">
    <location>
        <begin position="303"/>
        <end position="324"/>
    </location>
</feature>
<dbReference type="PANTHER" id="PTHR11432:SF3">
    <property type="entry name" value="NADH-UBIQUINONE OXIDOREDUCTASE CHAIN 1"/>
    <property type="match status" value="1"/>
</dbReference>
<dbReference type="PANTHER" id="PTHR11432">
    <property type="entry name" value="NADH DEHYDROGENASE SUBUNIT 1"/>
    <property type="match status" value="1"/>
</dbReference>
<comment type="catalytic activity">
    <reaction evidence="5">
        <text>a quinone + NADH + 5 H(+)(in) = a quinol + NAD(+) + 4 H(+)(out)</text>
        <dbReference type="Rhea" id="RHEA:57888"/>
        <dbReference type="ChEBI" id="CHEBI:15378"/>
        <dbReference type="ChEBI" id="CHEBI:24646"/>
        <dbReference type="ChEBI" id="CHEBI:57540"/>
        <dbReference type="ChEBI" id="CHEBI:57945"/>
        <dbReference type="ChEBI" id="CHEBI:132124"/>
    </reaction>
</comment>
<evidence type="ECO:0000256" key="1">
    <source>
        <dbReference type="ARBA" id="ARBA00004141"/>
    </source>
</evidence>
<comment type="function">
    <text evidence="5">NDH-1 shuttles electrons from NADH, via FMN and iron-sulfur (Fe-S) centers, to quinones in the respiratory chain. The immediate electron acceptor for the enzyme in this species is believed to be ubiquinone. Couples the redox reaction to proton translocation (for every two electrons transferred, four hydrogen ions are translocated across the cytoplasmic membrane), and thus conserves the redox energy in a proton gradient. This subunit may bind ubiquinone.</text>
</comment>
<dbReference type="RefSeq" id="WP_147146375.1">
    <property type="nucleotide sequence ID" value="NZ_BJXN01000005.1"/>
</dbReference>
<dbReference type="EMBL" id="BJXN01000005">
    <property type="protein sequence ID" value="GEM89502.1"/>
    <property type="molecule type" value="Genomic_DNA"/>
</dbReference>
<reference evidence="7 8" key="1">
    <citation type="submission" date="2019-07" db="EMBL/GenBank/DDBJ databases">
        <title>Whole genome shotgun sequence of Oceanithermus desulfurans NBRC 100063.</title>
        <authorList>
            <person name="Hosoyama A."/>
            <person name="Uohara A."/>
            <person name="Ohji S."/>
            <person name="Ichikawa N."/>
        </authorList>
    </citation>
    <scope>NUCLEOTIDE SEQUENCE [LARGE SCALE GENOMIC DNA]</scope>
    <source>
        <strain evidence="7 8">NBRC 100063</strain>
    </source>
</reference>
<feature type="transmembrane region" description="Helical" evidence="5">
    <location>
        <begin position="115"/>
        <end position="137"/>
    </location>
</feature>
<protein>
    <recommendedName>
        <fullName evidence="5">NADH-quinone oxidoreductase subunit H</fullName>
        <ecNumber evidence="5">7.1.1.-</ecNumber>
    </recommendedName>
    <alternativeName>
        <fullName evidence="5">NADH dehydrogenase I subunit H</fullName>
    </alternativeName>
    <alternativeName>
        <fullName evidence="5">NDH-1 subunit H</fullName>
    </alternativeName>
</protein>
<keyword evidence="5" id="KW-1003">Cell membrane</keyword>
<evidence type="ECO:0000313" key="8">
    <source>
        <dbReference type="Proteomes" id="UP000321827"/>
    </source>
</evidence>
<feature type="transmembrane region" description="Helical" evidence="5">
    <location>
        <begin position="272"/>
        <end position="291"/>
    </location>
</feature>
<keyword evidence="5" id="KW-0830">Ubiquinone</keyword>
<dbReference type="InterPro" id="IPR001694">
    <property type="entry name" value="NADH_UbQ_OxRdtase_su1/FPO"/>
</dbReference>
<dbReference type="GO" id="GO:0048038">
    <property type="term" value="F:quinone binding"/>
    <property type="evidence" value="ECO:0007669"/>
    <property type="project" value="UniProtKB-KW"/>
</dbReference>
<feature type="transmembrane region" description="Helical" evidence="5">
    <location>
        <begin position="149"/>
        <end position="173"/>
    </location>
</feature>
<dbReference type="InterPro" id="IPR018086">
    <property type="entry name" value="NADH_UbQ_OxRdtase_su1_CS"/>
</dbReference>
<comment type="subunit">
    <text evidence="5">NDH-1 is composed of 15 different subunits. Subunits NuoA, H, J, K, L, M, N constitute the membrane sector of the complex.</text>
</comment>
<comment type="caution">
    <text evidence="7">The sequence shown here is derived from an EMBL/GenBank/DDBJ whole genome shotgun (WGS) entry which is preliminary data.</text>
</comment>
<dbReference type="OrthoDB" id="9803734at2"/>
<comment type="similarity">
    <text evidence="5 6">Belongs to the complex I subunit 1 family.</text>
</comment>